<evidence type="ECO:0000313" key="2">
    <source>
        <dbReference type="EMBL" id="MBC8363084.1"/>
    </source>
</evidence>
<gene>
    <name evidence="2" type="ORF">H8E23_17000</name>
</gene>
<proteinExistence type="predicted"/>
<dbReference type="EMBL" id="JACNJH010000253">
    <property type="protein sequence ID" value="MBC8363084.1"/>
    <property type="molecule type" value="Genomic_DNA"/>
</dbReference>
<dbReference type="Pfam" id="PF18480">
    <property type="entry name" value="DUF5615"/>
    <property type="match status" value="1"/>
</dbReference>
<protein>
    <submittedName>
        <fullName evidence="2">DUF5615 family PIN-like protein</fullName>
    </submittedName>
</protein>
<feature type="domain" description="DUF5615" evidence="1">
    <location>
        <begin position="1"/>
        <end position="110"/>
    </location>
</feature>
<evidence type="ECO:0000259" key="1">
    <source>
        <dbReference type="Pfam" id="PF18480"/>
    </source>
</evidence>
<reference evidence="2 3" key="1">
    <citation type="submission" date="2020-08" db="EMBL/GenBank/DDBJ databases">
        <title>Bridging the membrane lipid divide: bacteria of the FCB group superphylum have the potential to synthesize archaeal ether lipids.</title>
        <authorList>
            <person name="Villanueva L."/>
            <person name="Von Meijenfeldt F.A.B."/>
            <person name="Westbye A.B."/>
            <person name="Yadav S."/>
            <person name="Hopmans E.C."/>
            <person name="Dutilh B.E."/>
            <person name="Sinninghe Damste J.S."/>
        </authorList>
    </citation>
    <scope>NUCLEOTIDE SEQUENCE [LARGE SCALE GENOMIC DNA]</scope>
    <source>
        <strain evidence="2">NIOZ-UU30</strain>
    </source>
</reference>
<organism evidence="2 3">
    <name type="scientific">Candidatus Desulfatibia profunda</name>
    <dbReference type="NCBI Taxonomy" id="2841695"/>
    <lineage>
        <taxon>Bacteria</taxon>
        <taxon>Pseudomonadati</taxon>
        <taxon>Thermodesulfobacteriota</taxon>
        <taxon>Desulfobacteria</taxon>
        <taxon>Desulfobacterales</taxon>
        <taxon>Desulfobacterales incertae sedis</taxon>
        <taxon>Candidatus Desulfatibia</taxon>
    </lineage>
</organism>
<accession>A0A8J6TNK1</accession>
<dbReference type="Proteomes" id="UP000603434">
    <property type="component" value="Unassembled WGS sequence"/>
</dbReference>
<dbReference type="InterPro" id="IPR041049">
    <property type="entry name" value="DUF5615"/>
</dbReference>
<sequence length="122" mass="14035">MLLIADANVFVPMVEGLRNMGHDVFDVKEKGLENLSDPAIFRLAQEEKRILVTMDKDFSNILLYPPGKHQGIIVVKLYRLKVTEATRLFLDAMDDIRPENITGNLVIIDRSKTRIRKEKLEE</sequence>
<evidence type="ECO:0000313" key="3">
    <source>
        <dbReference type="Proteomes" id="UP000603434"/>
    </source>
</evidence>
<comment type="caution">
    <text evidence="2">The sequence shown here is derived from an EMBL/GenBank/DDBJ whole genome shotgun (WGS) entry which is preliminary data.</text>
</comment>
<name>A0A8J6TNK1_9BACT</name>
<dbReference type="AlphaFoldDB" id="A0A8J6TNK1"/>